<dbReference type="Gene3D" id="2.130.10.10">
    <property type="entry name" value="YVTN repeat-like/Quinoprotein amine dehydrogenase"/>
    <property type="match status" value="1"/>
</dbReference>
<evidence type="ECO:0000256" key="1">
    <source>
        <dbReference type="ARBA" id="ARBA00004167"/>
    </source>
</evidence>
<dbReference type="PANTHER" id="PTHR21419">
    <property type="match status" value="1"/>
</dbReference>
<comment type="caution">
    <text evidence="7">The sequence shown here is derived from an EMBL/GenBank/DDBJ whole genome shotgun (WGS) entry which is preliminary data.</text>
</comment>
<comment type="subcellular location">
    <subcellularLocation>
        <location evidence="1">Membrane</location>
        <topology evidence="1">Single-pass membrane protein</topology>
    </subcellularLocation>
</comment>
<dbReference type="EMBL" id="MFKF01000286">
    <property type="protein sequence ID" value="OGG46752.1"/>
    <property type="molecule type" value="Genomic_DNA"/>
</dbReference>
<dbReference type="GO" id="GO:0016020">
    <property type="term" value="C:membrane"/>
    <property type="evidence" value="ECO:0007669"/>
    <property type="project" value="UniProtKB-SubCell"/>
</dbReference>
<keyword evidence="2" id="KW-0812">Transmembrane</keyword>
<dbReference type="InterPro" id="IPR029018">
    <property type="entry name" value="Hex-like_dom2"/>
</dbReference>
<dbReference type="InterPro" id="IPR057420">
    <property type="entry name" value="Beta-prop_CGLA"/>
</dbReference>
<dbReference type="Gene3D" id="3.30.379.10">
    <property type="entry name" value="Chitobiase/beta-hexosaminidase domain 2-like"/>
    <property type="match status" value="1"/>
</dbReference>
<dbReference type="PANTHER" id="PTHR21419:SF23">
    <property type="entry name" value="PROTEIN DEFECTIVE IN EXINE FORMATION 1"/>
    <property type="match status" value="1"/>
</dbReference>
<dbReference type="GO" id="GO:0005975">
    <property type="term" value="P:carbohydrate metabolic process"/>
    <property type="evidence" value="ECO:0007669"/>
    <property type="project" value="UniProtKB-ARBA"/>
</dbReference>
<evidence type="ECO:0000313" key="7">
    <source>
        <dbReference type="EMBL" id="OGG46752.1"/>
    </source>
</evidence>
<name>A0A1F6CCW6_HANXR</name>
<evidence type="ECO:0000256" key="2">
    <source>
        <dbReference type="ARBA" id="ARBA00022692"/>
    </source>
</evidence>
<keyword evidence="3" id="KW-0378">Hydrolase</keyword>
<organism evidence="7 8">
    <name type="scientific">Handelsmanbacteria sp. (strain RIFCSPLOWO2_12_FULL_64_10)</name>
    <dbReference type="NCBI Taxonomy" id="1817868"/>
    <lineage>
        <taxon>Bacteria</taxon>
        <taxon>Candidatus Handelsmaniibacteriota</taxon>
    </lineage>
</organism>
<evidence type="ECO:0000256" key="5">
    <source>
        <dbReference type="ARBA" id="ARBA00023136"/>
    </source>
</evidence>
<gene>
    <name evidence="7" type="ORF">A3F84_18200</name>
</gene>
<dbReference type="Gene3D" id="1.50.10.100">
    <property type="entry name" value="Chondroitin AC/alginate lyase"/>
    <property type="match status" value="1"/>
</dbReference>
<dbReference type="SUPFAM" id="SSF50969">
    <property type="entry name" value="YVTN repeat-like/Quinoprotein amine dehydrogenase"/>
    <property type="match status" value="1"/>
</dbReference>
<dbReference type="InterPro" id="IPR011044">
    <property type="entry name" value="Quino_amine_DH_bsu"/>
</dbReference>
<proteinExistence type="predicted"/>
<reference evidence="7 8" key="1">
    <citation type="journal article" date="2016" name="Nat. Commun.">
        <title>Thousands of microbial genomes shed light on interconnected biogeochemical processes in an aquifer system.</title>
        <authorList>
            <person name="Anantharaman K."/>
            <person name="Brown C.T."/>
            <person name="Hug L.A."/>
            <person name="Sharon I."/>
            <person name="Castelle C.J."/>
            <person name="Probst A.J."/>
            <person name="Thomas B.C."/>
            <person name="Singh A."/>
            <person name="Wilkins M.J."/>
            <person name="Karaoz U."/>
            <person name="Brodie E.L."/>
            <person name="Williams K.H."/>
            <person name="Hubbard S.S."/>
            <person name="Banfield J.F."/>
        </authorList>
    </citation>
    <scope>NUCLEOTIDE SEQUENCE [LARGE SCALE GENOMIC DNA]</scope>
    <source>
        <strain evidence="8">RIFCSPLOWO2_12_FULL_64_10</strain>
    </source>
</reference>
<keyword evidence="5" id="KW-0472">Membrane</keyword>
<protein>
    <recommendedName>
        <fullName evidence="6">Lambda-carrageenase beta-propeller domain-containing protein</fullName>
    </recommendedName>
</protein>
<dbReference type="Pfam" id="PF25292">
    <property type="entry name" value="Beta-prop_CGLA"/>
    <property type="match status" value="1"/>
</dbReference>
<keyword evidence="4" id="KW-1133">Transmembrane helix</keyword>
<sequence length="1267" mass="138866">MSEQTITRLKDMRLITALVREGQAEAQIVTPEDDAYLEAARSIQARVREVSGVELAIKRDAEAGEGPQAWHTVAVGNLSNNAVIRALYRRWYTLVDRTHPGRGGYVLQTVHDPWGLGKNVVVVGASDGAGTGRGAERLGGLLQAGDAVTVGQVFLVEMGADRGREREALAQWAGDPPEEAWGYGLEGEGIAHAGLYYVATGDDRFAARFREGMLAMERDAPEGIPERQVHLTFYQKTILWDVLEESPVFSDEDRLRITNTILRVLRSEEGHANRGFQHHLKVRAPKQNHQTLLGMALFFGGTYFEKYYRLPEAKQWLRDVATLFKDYDAHSKPVCDCNFHGWACTLENIATYALAGGGSRFFESGMAREAADRGIISCDNLGYMPVLGDCQTAWGYPTSLFQKAAHYYRDGRYAFMVKRRMEALGDFGFRLGRHMSDELGRLFDDVDPVVPTDMIGIRVARLDDLYYRMPETDPDGARGMFVLPPNVPHEKTFDKMSFRTGFEPDDQYMLFDGVGGGSHSFEDVNSIVEFSQHGKTFLVTEDSLHWPNFRDHNVVTVVRDGYGATPPTFAGMDLVADLDRVGFTRTYLKDYNGVDWTRNIVWEKGGCFLALDEVEAREGGEYTLECRWKLVGDPALTEGRLTVTQWGHACSVLNADGARLWTEAVNIGSWSDWQPEEHARRQRRYGREDLVAHVLHQGVVQEIKEGGRYTFLNALVATPGQPRVDFRQVGSGVVQVVAPEGAALAGVYQGSPFKQGPLKVEAQLFRVTGRGLALARGTEVSAGRALFSSDRPVSVEYDLVAGRGVLIADRRTEVKLLVGDEGEVKVDGEPVPKGRPYRRDGKTTVTFRVPAGRHEVEGTPVSEGDALLARLREAVEAAPHPPHHRVHAHEAPALAGREVWRFRSGDEFPSFGVGDVDGDGPSEIVVGSMDGRVFLMNADGRLRWSRRVGGPINSIAIADVDGDGRGEIVAGSDDCGVYLLSADGPVRWRYEPPFGLQYWPWWTLGASKVKKILVDDVDGDGAQEVIAGVANMRLHALDARGKEKWSFRTDHGVFVTMTTADVDGDGLREIVGGMAIKSSNSACFAVGGDGRLKRRYANQGWTSQLTAVAVEDLDEDGRPEVICGTNRGENLRVFDAGEGTCRWGHNLGDVVTGVAVGAFDGRRVVVAGSRSFSVSAFYADGEEAWTCNVGAPVGVLKVCDVNGDGEAEVLAGCEDGGVWVIDGRGEKVGRIPGEGRVTGIWRGRLRAKEGPVTLVGTSDGVLRAFEV</sequence>
<dbReference type="AlphaFoldDB" id="A0A1F6CCW6"/>
<dbReference type="Gene3D" id="2.70.98.70">
    <property type="match status" value="1"/>
</dbReference>
<dbReference type="GO" id="GO:0016787">
    <property type="term" value="F:hydrolase activity"/>
    <property type="evidence" value="ECO:0007669"/>
    <property type="project" value="UniProtKB-KW"/>
</dbReference>
<accession>A0A1F6CCW6</accession>
<dbReference type="SMART" id="SM00564">
    <property type="entry name" value="PQQ"/>
    <property type="match status" value="4"/>
</dbReference>
<dbReference type="InterPro" id="IPR045232">
    <property type="entry name" value="FAM234"/>
</dbReference>
<dbReference type="SUPFAM" id="SSF48230">
    <property type="entry name" value="Chondroitin AC/alginate lyase"/>
    <property type="match status" value="1"/>
</dbReference>
<dbReference type="InterPro" id="IPR015943">
    <property type="entry name" value="WD40/YVTN_repeat-like_dom_sf"/>
</dbReference>
<evidence type="ECO:0000313" key="8">
    <source>
        <dbReference type="Proteomes" id="UP000178606"/>
    </source>
</evidence>
<dbReference type="InterPro" id="IPR008929">
    <property type="entry name" value="Chondroitin_lyas"/>
</dbReference>
<evidence type="ECO:0000256" key="3">
    <source>
        <dbReference type="ARBA" id="ARBA00022801"/>
    </source>
</evidence>
<evidence type="ECO:0000256" key="4">
    <source>
        <dbReference type="ARBA" id="ARBA00022989"/>
    </source>
</evidence>
<feature type="domain" description="Lambda-carrageenase beta-propeller" evidence="6">
    <location>
        <begin position="924"/>
        <end position="992"/>
    </location>
</feature>
<dbReference type="Proteomes" id="UP000178606">
    <property type="component" value="Unassembled WGS sequence"/>
</dbReference>
<dbReference type="InterPro" id="IPR018391">
    <property type="entry name" value="PQQ_b-propeller_rpt"/>
</dbReference>
<dbReference type="InterPro" id="IPR028994">
    <property type="entry name" value="Integrin_alpha_N"/>
</dbReference>
<evidence type="ECO:0000259" key="6">
    <source>
        <dbReference type="Pfam" id="PF25292"/>
    </source>
</evidence>
<dbReference type="SUPFAM" id="SSF69318">
    <property type="entry name" value="Integrin alpha N-terminal domain"/>
    <property type="match status" value="1"/>
</dbReference>